<proteinExistence type="predicted"/>
<comment type="caution">
    <text evidence="1">The sequence shown here is derived from an EMBL/GenBank/DDBJ whole genome shotgun (WGS) entry which is preliminary data.</text>
</comment>
<keyword evidence="2" id="KW-1185">Reference proteome</keyword>
<feature type="non-terminal residue" evidence="1">
    <location>
        <position position="55"/>
    </location>
</feature>
<dbReference type="AlphaFoldDB" id="A0A392WCS1"/>
<evidence type="ECO:0000313" key="1">
    <source>
        <dbReference type="EMBL" id="MCI97613.1"/>
    </source>
</evidence>
<dbReference type="EMBL" id="LXQA011449080">
    <property type="protein sequence ID" value="MCI97613.1"/>
    <property type="molecule type" value="Genomic_DNA"/>
</dbReference>
<protein>
    <submittedName>
        <fullName evidence="1">Uncharacterized protein</fullName>
    </submittedName>
</protein>
<accession>A0A392WCS1</accession>
<sequence>MTDWPLPPYGPRLMVVVQEYRTQHQAQADQDLTDDIMYLLNRELNPMFFTPKDLH</sequence>
<organism evidence="1 2">
    <name type="scientific">Trifolium medium</name>
    <dbReference type="NCBI Taxonomy" id="97028"/>
    <lineage>
        <taxon>Eukaryota</taxon>
        <taxon>Viridiplantae</taxon>
        <taxon>Streptophyta</taxon>
        <taxon>Embryophyta</taxon>
        <taxon>Tracheophyta</taxon>
        <taxon>Spermatophyta</taxon>
        <taxon>Magnoliopsida</taxon>
        <taxon>eudicotyledons</taxon>
        <taxon>Gunneridae</taxon>
        <taxon>Pentapetalae</taxon>
        <taxon>rosids</taxon>
        <taxon>fabids</taxon>
        <taxon>Fabales</taxon>
        <taxon>Fabaceae</taxon>
        <taxon>Papilionoideae</taxon>
        <taxon>50 kb inversion clade</taxon>
        <taxon>NPAAA clade</taxon>
        <taxon>Hologalegina</taxon>
        <taxon>IRL clade</taxon>
        <taxon>Trifolieae</taxon>
        <taxon>Trifolium</taxon>
    </lineage>
</organism>
<evidence type="ECO:0000313" key="2">
    <source>
        <dbReference type="Proteomes" id="UP000265520"/>
    </source>
</evidence>
<reference evidence="1 2" key="1">
    <citation type="journal article" date="2018" name="Front. Plant Sci.">
        <title>Red Clover (Trifolium pratense) and Zigzag Clover (T. medium) - A Picture of Genomic Similarities and Differences.</title>
        <authorList>
            <person name="Dluhosova J."/>
            <person name="Istvanek J."/>
            <person name="Nedelnik J."/>
            <person name="Repkova J."/>
        </authorList>
    </citation>
    <scope>NUCLEOTIDE SEQUENCE [LARGE SCALE GENOMIC DNA]</scope>
    <source>
        <strain evidence="2">cv. 10/8</strain>
        <tissue evidence="1">Leaf</tissue>
    </source>
</reference>
<dbReference type="Proteomes" id="UP000265520">
    <property type="component" value="Unassembled WGS sequence"/>
</dbReference>
<name>A0A392WCS1_9FABA</name>